<keyword evidence="3" id="KW-1185">Reference proteome</keyword>
<dbReference type="STRING" id="1902579.BHV28_10600"/>
<dbReference type="NCBIfam" id="TIGR00684">
    <property type="entry name" value="narJ"/>
    <property type="match status" value="1"/>
</dbReference>
<evidence type="ECO:0000256" key="1">
    <source>
        <dbReference type="ARBA" id="ARBA00023063"/>
    </source>
</evidence>
<keyword evidence="1" id="KW-0534">Nitrate assimilation</keyword>
<dbReference type="KEGG" id="thd:BHV28_10600"/>
<dbReference type="GO" id="GO:0051082">
    <property type="term" value="F:unfolded protein binding"/>
    <property type="evidence" value="ECO:0007669"/>
    <property type="project" value="InterPro"/>
</dbReference>
<evidence type="ECO:0000313" key="2">
    <source>
        <dbReference type="EMBL" id="AQS41750.1"/>
    </source>
</evidence>
<dbReference type="Proteomes" id="UP000188912">
    <property type="component" value="Chromosome"/>
</dbReference>
<dbReference type="InterPro" id="IPR036411">
    <property type="entry name" value="TorD-like_sf"/>
</dbReference>
<reference evidence="2 3" key="1">
    <citation type="journal article" date="2010" name="Science">
        <title>Genomic comparison of the ants Camponotus floridanus and Harpegnathos saltator.</title>
        <authorList>
            <person name="Bonasio R."/>
            <person name="Zhang G."/>
            <person name="Ye C."/>
            <person name="Mutti N.S."/>
            <person name="Fang X."/>
            <person name="Qin N."/>
            <person name="Donahue G."/>
            <person name="Yang P."/>
            <person name="Li Q."/>
            <person name="Li C."/>
            <person name="Zhang P."/>
            <person name="Huang Z."/>
            <person name="Berger S.L."/>
            <person name="Reinberg D."/>
            <person name="Wang J."/>
            <person name="Liebig J."/>
        </authorList>
    </citation>
    <scope>NUCLEOTIDE SEQUENCE [LARGE SCALE GENOMIC DNA]</scope>
    <source>
        <strain evidence="2 3">Hsal</strain>
    </source>
</reference>
<gene>
    <name evidence="2" type="primary">narJ</name>
    <name evidence="2" type="ORF">BHV28_10600</name>
</gene>
<dbReference type="GO" id="GO:0042128">
    <property type="term" value="P:nitrate assimilation"/>
    <property type="evidence" value="ECO:0007669"/>
    <property type="project" value="UniProtKB-KW"/>
</dbReference>
<dbReference type="PANTHER" id="PTHR43680:SF2">
    <property type="entry name" value="NITRATE REDUCTASE MOLYBDENUM COFACTOR ASSEMBLY CHAPERONE NARJ"/>
    <property type="match status" value="1"/>
</dbReference>
<accession>A0A1U9JV66</accession>
<dbReference type="AlphaFoldDB" id="A0A1U9JV66"/>
<reference evidence="2 3" key="2">
    <citation type="journal article" date="2016" name="Sci. Rep.">
        <title>The genome of Rhizobiales bacteria in predatory ants reveals urease gene functions but no genes for nitrogen fixation.</title>
        <authorList>
            <person name="Neuvonen M.M."/>
            <person name="Tamarit D."/>
            <person name="Naslund K."/>
            <person name="Liebig J."/>
            <person name="Feldhaar H."/>
            <person name="Moran N.A."/>
            <person name="Guy L."/>
            <person name="Andersson S.G."/>
        </authorList>
    </citation>
    <scope>NUCLEOTIDE SEQUENCE [LARGE SCALE GENOMIC DNA]</scope>
    <source>
        <strain evidence="2 3">Hsal</strain>
    </source>
</reference>
<dbReference type="Gene3D" id="1.10.3480.10">
    <property type="entry name" value="TorD-like"/>
    <property type="match status" value="1"/>
</dbReference>
<dbReference type="EMBL" id="CP017315">
    <property type="protein sequence ID" value="AQS41750.1"/>
    <property type="molecule type" value="Genomic_DNA"/>
</dbReference>
<protein>
    <submittedName>
        <fullName evidence="2">Nitrate reductase molybdenum cofactor assembly chaperone</fullName>
    </submittedName>
</protein>
<dbReference type="GO" id="GO:0051131">
    <property type="term" value="P:chaperone-mediated protein complex assembly"/>
    <property type="evidence" value="ECO:0007669"/>
    <property type="project" value="InterPro"/>
</dbReference>
<dbReference type="PANTHER" id="PTHR43680">
    <property type="entry name" value="NITRATE REDUCTASE MOLYBDENUM COFACTOR ASSEMBLY CHAPERONE"/>
    <property type="match status" value="1"/>
</dbReference>
<proteinExistence type="predicted"/>
<name>A0A1U9JV66_9HYPH</name>
<dbReference type="InterPro" id="IPR003765">
    <property type="entry name" value="NO3_reductase_chaperone_NarJ"/>
</dbReference>
<dbReference type="Pfam" id="PF02613">
    <property type="entry name" value="Nitrate_red_del"/>
    <property type="match status" value="1"/>
</dbReference>
<dbReference type="InterPro" id="IPR020945">
    <property type="entry name" value="DMSO/NO3_reduct_chaperone"/>
</dbReference>
<dbReference type="SUPFAM" id="SSF89155">
    <property type="entry name" value="TorD-like"/>
    <property type="match status" value="1"/>
</dbReference>
<organism evidence="2 3">
    <name type="scientific">Candidatus Tokpelaia hoelldobleri</name>
    <dbReference type="NCBI Taxonomy" id="1902579"/>
    <lineage>
        <taxon>Bacteria</taxon>
        <taxon>Pseudomonadati</taxon>
        <taxon>Pseudomonadota</taxon>
        <taxon>Alphaproteobacteria</taxon>
        <taxon>Hyphomicrobiales</taxon>
        <taxon>Candidatus Tokpelaia</taxon>
    </lineage>
</organism>
<dbReference type="GO" id="GO:0016530">
    <property type="term" value="F:metallochaperone activity"/>
    <property type="evidence" value="ECO:0007669"/>
    <property type="project" value="TreeGrafter"/>
</dbReference>
<evidence type="ECO:0000313" key="3">
    <source>
        <dbReference type="Proteomes" id="UP000188912"/>
    </source>
</evidence>
<sequence>MQTELKLLSLLLSYPQGEMRLASDELKAFATQSTVFNSACKTQLVALIDSIAAGDLFDVQAEYVTLFDRTRALSLHLFEHVHGESRDRGQAMVDLKTMYEEAGYEIDAAELPDYLPMFLEFLATQPIPEATASLGDIAHIVIAMGERLGKRQSPYAAIFTALTQMADGDADKALVNTLLEQEEDDPNDFAALDRIWEEEAITFGSNMGENSCGPDRLRTRLRAAHRDVAAPTQE</sequence>